<organism evidence="2 3">
    <name type="scientific">Eleusine coracana subsp. coracana</name>
    <dbReference type="NCBI Taxonomy" id="191504"/>
    <lineage>
        <taxon>Eukaryota</taxon>
        <taxon>Viridiplantae</taxon>
        <taxon>Streptophyta</taxon>
        <taxon>Embryophyta</taxon>
        <taxon>Tracheophyta</taxon>
        <taxon>Spermatophyta</taxon>
        <taxon>Magnoliopsida</taxon>
        <taxon>Liliopsida</taxon>
        <taxon>Poales</taxon>
        <taxon>Poaceae</taxon>
        <taxon>PACMAD clade</taxon>
        <taxon>Chloridoideae</taxon>
        <taxon>Cynodonteae</taxon>
        <taxon>Eleusininae</taxon>
        <taxon>Eleusine</taxon>
    </lineage>
</organism>
<dbReference type="Pfam" id="PF00931">
    <property type="entry name" value="NB-ARC"/>
    <property type="match status" value="1"/>
</dbReference>
<evidence type="ECO:0000313" key="2">
    <source>
        <dbReference type="EMBL" id="GJN41035.1"/>
    </source>
</evidence>
<dbReference type="AlphaFoldDB" id="A0AAV5G392"/>
<dbReference type="PANTHER" id="PTHR19338">
    <property type="entry name" value="TRANSLOCASE OF INNER MITOCHONDRIAL MEMBRANE 13 HOMOLOG"/>
    <property type="match status" value="1"/>
</dbReference>
<accession>A0AAV5G392</accession>
<evidence type="ECO:0000313" key="3">
    <source>
        <dbReference type="Proteomes" id="UP001054889"/>
    </source>
</evidence>
<dbReference type="Proteomes" id="UP001054889">
    <property type="component" value="Unassembled WGS sequence"/>
</dbReference>
<dbReference type="SUPFAM" id="SSF52540">
    <property type="entry name" value="P-loop containing nucleoside triphosphate hydrolases"/>
    <property type="match status" value="1"/>
</dbReference>
<dbReference type="EMBL" id="BQKI01000199">
    <property type="protein sequence ID" value="GJN41035.1"/>
    <property type="molecule type" value="Genomic_DNA"/>
</dbReference>
<dbReference type="PANTHER" id="PTHR19338:SF46">
    <property type="entry name" value="NB-ARC DOMAIN-CONTAINING PROTEIN"/>
    <property type="match status" value="1"/>
</dbReference>
<name>A0AAV5G392_ELECO</name>
<keyword evidence="3" id="KW-1185">Reference proteome</keyword>
<sequence>MRNIVATLPFSPSSSVPDSDQDPRCLAVANDADYVGIDTAREDLKELLAEEAMVDQRELKVVAIVGLPGSGKTVLATAMYNSQEEERFELKAWVWAAKKNATEVLEKLGYQHVGVHFLHGPRLI</sequence>
<evidence type="ECO:0000259" key="1">
    <source>
        <dbReference type="Pfam" id="PF00931"/>
    </source>
</evidence>
<feature type="domain" description="NB-ARC" evidence="1">
    <location>
        <begin position="51"/>
        <end position="105"/>
    </location>
</feature>
<reference evidence="2" key="2">
    <citation type="submission" date="2021-12" db="EMBL/GenBank/DDBJ databases">
        <title>Resequencing data analysis of finger millet.</title>
        <authorList>
            <person name="Hatakeyama M."/>
            <person name="Aluri S."/>
            <person name="Balachadran M.T."/>
            <person name="Sivarajan S.R."/>
            <person name="Poveda L."/>
            <person name="Shimizu-Inatsugi R."/>
            <person name="Schlapbach R."/>
            <person name="Sreeman S.M."/>
            <person name="Shimizu K.K."/>
        </authorList>
    </citation>
    <scope>NUCLEOTIDE SEQUENCE</scope>
</reference>
<dbReference type="GO" id="GO:0043531">
    <property type="term" value="F:ADP binding"/>
    <property type="evidence" value="ECO:0007669"/>
    <property type="project" value="InterPro"/>
</dbReference>
<comment type="caution">
    <text evidence="2">The sequence shown here is derived from an EMBL/GenBank/DDBJ whole genome shotgun (WGS) entry which is preliminary data.</text>
</comment>
<dbReference type="InterPro" id="IPR002182">
    <property type="entry name" value="NB-ARC"/>
</dbReference>
<gene>
    <name evidence="2" type="primary">gn00357</name>
    <name evidence="2" type="ORF">PR202_gn00357</name>
</gene>
<dbReference type="Gene3D" id="3.40.50.300">
    <property type="entry name" value="P-loop containing nucleotide triphosphate hydrolases"/>
    <property type="match status" value="1"/>
</dbReference>
<proteinExistence type="predicted"/>
<protein>
    <recommendedName>
        <fullName evidence="1">NB-ARC domain-containing protein</fullName>
    </recommendedName>
</protein>
<dbReference type="InterPro" id="IPR027417">
    <property type="entry name" value="P-loop_NTPase"/>
</dbReference>
<reference evidence="2" key="1">
    <citation type="journal article" date="2018" name="DNA Res.">
        <title>Multiple hybrid de novo genome assembly of finger millet, an orphan allotetraploid crop.</title>
        <authorList>
            <person name="Hatakeyama M."/>
            <person name="Aluri S."/>
            <person name="Balachadran M.T."/>
            <person name="Sivarajan S.R."/>
            <person name="Patrignani A."/>
            <person name="Gruter S."/>
            <person name="Poveda L."/>
            <person name="Shimizu-Inatsugi R."/>
            <person name="Baeten J."/>
            <person name="Francoijs K.J."/>
            <person name="Nataraja K.N."/>
            <person name="Reddy Y.A.N."/>
            <person name="Phadnis S."/>
            <person name="Ravikumar R.L."/>
            <person name="Schlapbach R."/>
            <person name="Sreeman S.M."/>
            <person name="Shimizu K.K."/>
        </authorList>
    </citation>
    <scope>NUCLEOTIDE SEQUENCE</scope>
</reference>